<gene>
    <name evidence="8" type="ORF">AVDCRST_MAG92-5588</name>
</gene>
<dbReference type="Pfam" id="PF01019">
    <property type="entry name" value="G_glu_transpept"/>
    <property type="match status" value="1"/>
</dbReference>
<proteinExistence type="inferred from homology"/>
<dbReference type="GO" id="GO:0006750">
    <property type="term" value="P:glutathione biosynthetic process"/>
    <property type="evidence" value="ECO:0007669"/>
    <property type="project" value="UniProtKB-KW"/>
</dbReference>
<feature type="signal peptide" evidence="7">
    <location>
        <begin position="1"/>
        <end position="24"/>
    </location>
</feature>
<dbReference type="GO" id="GO:0006751">
    <property type="term" value="P:glutathione catabolic process"/>
    <property type="evidence" value="ECO:0007669"/>
    <property type="project" value="UniProtKB-UniRule"/>
</dbReference>
<evidence type="ECO:0000313" key="8">
    <source>
        <dbReference type="EMBL" id="CAA9307607.1"/>
    </source>
</evidence>
<dbReference type="EC" id="2.3.2.2" evidence="6"/>
<comment type="catalytic activity">
    <reaction evidence="2 6">
        <text>glutathione + H2O = L-cysteinylglycine + L-glutamate</text>
        <dbReference type="Rhea" id="RHEA:28807"/>
        <dbReference type="ChEBI" id="CHEBI:15377"/>
        <dbReference type="ChEBI" id="CHEBI:29985"/>
        <dbReference type="ChEBI" id="CHEBI:57925"/>
        <dbReference type="ChEBI" id="CHEBI:61694"/>
        <dbReference type="EC" id="3.4.19.13"/>
    </reaction>
</comment>
<dbReference type="InterPro" id="IPR029055">
    <property type="entry name" value="Ntn_hydrolases_N"/>
</dbReference>
<organism evidence="8">
    <name type="scientific">uncultured Coleofasciculus sp</name>
    <dbReference type="NCBI Taxonomy" id="1267456"/>
    <lineage>
        <taxon>Bacteria</taxon>
        <taxon>Bacillati</taxon>
        <taxon>Cyanobacteriota</taxon>
        <taxon>Cyanophyceae</taxon>
        <taxon>Coleofasciculales</taxon>
        <taxon>Coleofasciculaceae</taxon>
        <taxon>Coleofasciculus</taxon>
        <taxon>environmental samples</taxon>
    </lineage>
</organism>
<evidence type="ECO:0000256" key="3">
    <source>
        <dbReference type="ARBA" id="ARBA00047417"/>
    </source>
</evidence>
<dbReference type="AlphaFoldDB" id="A0A6J4KJU4"/>
<comment type="similarity">
    <text evidence="6">Belongs to the gamma-glutamyltransferase family.</text>
</comment>
<dbReference type="InterPro" id="IPR043138">
    <property type="entry name" value="GGT_lsub"/>
</dbReference>
<keyword evidence="6 8" id="KW-0378">Hydrolase</keyword>
<evidence type="ECO:0000256" key="5">
    <source>
        <dbReference type="PIRSR" id="PIRSR600101-2"/>
    </source>
</evidence>
<accession>A0A6J4KJU4</accession>
<dbReference type="InterPro" id="IPR000101">
    <property type="entry name" value="GGT_peptidase"/>
</dbReference>
<sequence>MYLARKKVTVIALTGAFSFSTVFAPALVAVSTLTKINVAKAANRPTTMSMNGMVTTPHYLASQAALDILRQDGNAVDAAIAAASTLAVVYPHMNSIGGDNFWLIYNAKTRELKALNASGRAGQKATIDFYKAKGYTKIPSRGYLAANTVPGAISGWGEAYKYAQQTMGNSLPWSKLLDSAVSYGENGFPVTPSQEYWTKMNIDEKDKEFRNIQRFQGFKQTYLKSNGESYKAGEVFKQPQLAKTLKAISEKGAAEFYKGEIAQNIIKDLEANGGILTLEDFASHTADWVEPISADYRKYKAYNFPPNTQGMASLSILNILNNFDLKKMGEGTVDYYHTLVEATKLAFADRDKYLSDPAFVNIPLDTLLSKEHGSDLAARINMRVAVKEAKLLDPKGDTVWLGVVDKDGNAVSLIQSIYHDYGSGIVAANTGVLLQNRGSFFSLDSKHVNHLEPRKRTFHTLNPAMLFQDGKPYLVYGTMGGEGQPQTQAALVTRIVDFGFSVQDAIEAPRWLQGRTWGASSNDLKIEGRVPPTVIKELIQRGHPVKVLDNYTDTMGHAGAILIEPATNIKFGGADPRGDGAAVGY</sequence>
<dbReference type="NCBIfam" id="TIGR00066">
    <property type="entry name" value="g_glut_trans"/>
    <property type="match status" value="1"/>
</dbReference>
<evidence type="ECO:0000256" key="7">
    <source>
        <dbReference type="SAM" id="SignalP"/>
    </source>
</evidence>
<dbReference type="InterPro" id="IPR052896">
    <property type="entry name" value="GGT-like_enzyme"/>
</dbReference>
<evidence type="ECO:0000256" key="1">
    <source>
        <dbReference type="ARBA" id="ARBA00001049"/>
    </source>
</evidence>
<reference evidence="8" key="1">
    <citation type="submission" date="2020-02" db="EMBL/GenBank/DDBJ databases">
        <authorList>
            <person name="Meier V. D."/>
        </authorList>
    </citation>
    <scope>NUCLEOTIDE SEQUENCE</scope>
    <source>
        <strain evidence="8">AVDCRST_MAG92</strain>
    </source>
</reference>
<evidence type="ECO:0000256" key="2">
    <source>
        <dbReference type="ARBA" id="ARBA00001089"/>
    </source>
</evidence>
<dbReference type="GO" id="GO:0103068">
    <property type="term" value="F:leukotriene C4 gamma-glutamyl transferase activity"/>
    <property type="evidence" value="ECO:0007669"/>
    <property type="project" value="UniProtKB-EC"/>
</dbReference>
<dbReference type="PANTHER" id="PTHR43881:SF5">
    <property type="entry name" value="GAMMA-GLUTAMYLTRANSPEPTIDASE"/>
    <property type="match status" value="1"/>
</dbReference>
<dbReference type="Gene3D" id="3.60.20.40">
    <property type="match status" value="1"/>
</dbReference>
<keyword evidence="7" id="KW-0732">Signal</keyword>
<keyword evidence="6" id="KW-0865">Zymogen</keyword>
<evidence type="ECO:0000256" key="6">
    <source>
        <dbReference type="RuleBase" id="RU368036"/>
    </source>
</evidence>
<dbReference type="EMBL" id="CADCTM010000935">
    <property type="protein sequence ID" value="CAA9307607.1"/>
    <property type="molecule type" value="Genomic_DNA"/>
</dbReference>
<feature type="active site" description="Nucleophile" evidence="4">
    <location>
        <position position="398"/>
    </location>
</feature>
<dbReference type="InterPro" id="IPR043137">
    <property type="entry name" value="GGT_ssub_C"/>
</dbReference>
<dbReference type="GO" id="GO:0036374">
    <property type="term" value="F:glutathione hydrolase activity"/>
    <property type="evidence" value="ECO:0007669"/>
    <property type="project" value="UniProtKB-UniRule"/>
</dbReference>
<comment type="catalytic activity">
    <reaction evidence="3 6">
        <text>an N-terminal (5-L-glutamyl)-[peptide] + an alpha-amino acid = 5-L-glutamyl amino acid + an N-terminal L-alpha-aminoacyl-[peptide]</text>
        <dbReference type="Rhea" id="RHEA:23904"/>
        <dbReference type="Rhea" id="RHEA-COMP:9780"/>
        <dbReference type="Rhea" id="RHEA-COMP:9795"/>
        <dbReference type="ChEBI" id="CHEBI:77644"/>
        <dbReference type="ChEBI" id="CHEBI:78597"/>
        <dbReference type="ChEBI" id="CHEBI:78599"/>
        <dbReference type="ChEBI" id="CHEBI:78608"/>
        <dbReference type="EC" id="2.3.2.2"/>
    </reaction>
</comment>
<dbReference type="PRINTS" id="PR01210">
    <property type="entry name" value="GGTRANSPTASE"/>
</dbReference>
<comment type="catalytic activity">
    <reaction evidence="1 6">
        <text>an S-substituted glutathione + H2O = an S-substituted L-cysteinylglycine + L-glutamate</text>
        <dbReference type="Rhea" id="RHEA:59468"/>
        <dbReference type="ChEBI" id="CHEBI:15377"/>
        <dbReference type="ChEBI" id="CHEBI:29985"/>
        <dbReference type="ChEBI" id="CHEBI:90779"/>
        <dbReference type="ChEBI" id="CHEBI:143103"/>
        <dbReference type="EC" id="3.4.19.13"/>
    </reaction>
</comment>
<evidence type="ECO:0000256" key="4">
    <source>
        <dbReference type="PIRSR" id="PIRSR600101-1"/>
    </source>
</evidence>
<feature type="binding site" evidence="5">
    <location>
        <position position="481"/>
    </location>
    <ligand>
        <name>L-glutamate</name>
        <dbReference type="ChEBI" id="CHEBI:29985"/>
    </ligand>
</feature>
<comment type="subunit">
    <text evidence="6">This enzyme consists of two polypeptide chains, which are synthesized in precursor form from a single polypeptide.</text>
</comment>
<dbReference type="PANTHER" id="PTHR43881">
    <property type="entry name" value="GAMMA-GLUTAMYLTRANSPEPTIDASE (AFU_ORTHOLOGUE AFUA_4G13580)"/>
    <property type="match status" value="1"/>
</dbReference>
<keyword evidence="6 8" id="KW-0012">Acyltransferase</keyword>
<protein>
    <recommendedName>
        <fullName evidence="6">Glutathione hydrolase proenzyme</fullName>
        <ecNumber evidence="6">2.3.2.2</ecNumber>
        <ecNumber evidence="6">3.4.19.13</ecNumber>
    </recommendedName>
    <component>
        <recommendedName>
            <fullName evidence="6">Glutathione hydrolase large chain</fullName>
        </recommendedName>
    </component>
    <component>
        <recommendedName>
            <fullName evidence="6">Glutathione hydrolase small chain</fullName>
        </recommendedName>
    </component>
</protein>
<dbReference type="UniPathway" id="UPA00204"/>
<comment type="pathway">
    <text evidence="6">Sulfur metabolism; glutathione metabolism.</text>
</comment>
<dbReference type="EC" id="3.4.19.13" evidence="6"/>
<keyword evidence="6" id="KW-0317">Glutathione biosynthesis</keyword>
<feature type="chain" id="PRO_5026651260" description="Glutathione hydrolase proenzyme" evidence="7">
    <location>
        <begin position="25"/>
        <end position="585"/>
    </location>
</feature>
<dbReference type="SUPFAM" id="SSF56235">
    <property type="entry name" value="N-terminal nucleophile aminohydrolases (Ntn hydrolases)"/>
    <property type="match status" value="1"/>
</dbReference>
<dbReference type="Gene3D" id="1.10.246.130">
    <property type="match status" value="1"/>
</dbReference>
<name>A0A6J4KJU4_9CYAN</name>
<keyword evidence="6 8" id="KW-0808">Transferase</keyword>
<comment type="PTM">
    <text evidence="6">Cleaved by autocatalysis into a large and a small subunit.</text>
</comment>